<accession>A0A176YAV7</accession>
<evidence type="ECO:0000259" key="6">
    <source>
        <dbReference type="PROSITE" id="PS51085"/>
    </source>
</evidence>
<comment type="caution">
    <text evidence="7">The sequence shown here is derived from an EMBL/GenBank/DDBJ whole genome shotgun (WGS) entry which is preliminary data.</text>
</comment>
<dbReference type="PROSITE" id="PS51085">
    <property type="entry name" value="2FE2S_FER_2"/>
    <property type="match status" value="1"/>
</dbReference>
<dbReference type="Gene3D" id="3.10.20.30">
    <property type="match status" value="1"/>
</dbReference>
<dbReference type="EMBL" id="LUUB01000119">
    <property type="protein sequence ID" value="OAE99591.1"/>
    <property type="molecule type" value="Genomic_DNA"/>
</dbReference>
<dbReference type="AlphaFoldDB" id="A0A176YAV7"/>
<keyword evidence="8" id="KW-1185">Reference proteome</keyword>
<dbReference type="PROSITE" id="PS00197">
    <property type="entry name" value="2FE2S_FER_1"/>
    <property type="match status" value="1"/>
</dbReference>
<dbReference type="GO" id="GO:0046872">
    <property type="term" value="F:metal ion binding"/>
    <property type="evidence" value="ECO:0007669"/>
    <property type="project" value="UniProtKB-KW"/>
</dbReference>
<dbReference type="OrthoDB" id="9806714at2"/>
<dbReference type="CDD" id="cd00207">
    <property type="entry name" value="fer2"/>
    <property type="match status" value="1"/>
</dbReference>
<evidence type="ECO:0000313" key="8">
    <source>
        <dbReference type="Proteomes" id="UP000076959"/>
    </source>
</evidence>
<organism evidence="7 8">
    <name type="scientific">Bradyrhizobium centrolobii</name>
    <dbReference type="NCBI Taxonomy" id="1505087"/>
    <lineage>
        <taxon>Bacteria</taxon>
        <taxon>Pseudomonadati</taxon>
        <taxon>Pseudomonadota</taxon>
        <taxon>Alphaproteobacteria</taxon>
        <taxon>Hyphomicrobiales</taxon>
        <taxon>Nitrobacteraceae</taxon>
        <taxon>Bradyrhizobium</taxon>
    </lineage>
</organism>
<dbReference type="InterPro" id="IPR002888">
    <property type="entry name" value="2Fe-2S-bd"/>
</dbReference>
<protein>
    <submittedName>
        <fullName evidence="7">(2Fe-2S)-binding protein</fullName>
    </submittedName>
</protein>
<evidence type="ECO:0000313" key="7">
    <source>
        <dbReference type="EMBL" id="OAE99591.1"/>
    </source>
</evidence>
<evidence type="ECO:0000256" key="3">
    <source>
        <dbReference type="ARBA" id="ARBA00023002"/>
    </source>
</evidence>
<evidence type="ECO:0000256" key="2">
    <source>
        <dbReference type="ARBA" id="ARBA00022723"/>
    </source>
</evidence>
<sequence>MPTSVSLDVNGRAVTIEVDDPGMPLLYALRDNLELKGPRFGCGLGQCGTCAVLLDGEPVLSCETPLTKVANKKVVTLEGLGSPEQPSPVQRAFIDEQAAQCGYCLNGMIIHATALLAKTKNPTVPEIKKALADNLCRCGTHLRIIRAVQRAARNA</sequence>
<keyword evidence="3" id="KW-0560">Oxidoreductase</keyword>
<dbReference type="InterPro" id="IPR036884">
    <property type="entry name" value="2Fe-2S-bd_dom_sf"/>
</dbReference>
<keyword evidence="2" id="KW-0479">Metal-binding</keyword>
<dbReference type="InterPro" id="IPR051452">
    <property type="entry name" value="Diverse_Oxidoreductases"/>
</dbReference>
<dbReference type="STRING" id="1505087.AYJ54_33070"/>
<reference evidence="7 8" key="1">
    <citation type="submission" date="2016-03" db="EMBL/GenBank/DDBJ databases">
        <title>Draft Genome Sequence of the Strain BR 10245 (Bradyrhizobium sp.) isolated from nodules of Centrolobium paraense.</title>
        <authorList>
            <person name="Simoes-Araujo J.L.Sr."/>
            <person name="Barauna A.C."/>
            <person name="Silva K."/>
            <person name="Zilli J.E."/>
        </authorList>
    </citation>
    <scope>NUCLEOTIDE SEQUENCE [LARGE SCALE GENOMIC DNA]</scope>
    <source>
        <strain evidence="7 8">BR 10245</strain>
    </source>
</reference>
<feature type="domain" description="2Fe-2S ferredoxin-type" evidence="6">
    <location>
        <begin position="3"/>
        <end position="80"/>
    </location>
</feature>
<evidence type="ECO:0000256" key="4">
    <source>
        <dbReference type="ARBA" id="ARBA00023004"/>
    </source>
</evidence>
<dbReference type="SUPFAM" id="SSF47741">
    <property type="entry name" value="CO dehydrogenase ISP C-domain like"/>
    <property type="match status" value="1"/>
</dbReference>
<keyword evidence="5" id="KW-0411">Iron-sulfur</keyword>
<dbReference type="Pfam" id="PF00111">
    <property type="entry name" value="Fer2"/>
    <property type="match status" value="1"/>
</dbReference>
<evidence type="ECO:0000256" key="5">
    <source>
        <dbReference type="ARBA" id="ARBA00023014"/>
    </source>
</evidence>
<dbReference type="Gene3D" id="1.10.150.120">
    <property type="entry name" value="[2Fe-2S]-binding domain"/>
    <property type="match status" value="1"/>
</dbReference>
<dbReference type="Pfam" id="PF01799">
    <property type="entry name" value="Fer2_2"/>
    <property type="match status" value="1"/>
</dbReference>
<proteinExistence type="predicted"/>
<dbReference type="SUPFAM" id="SSF54292">
    <property type="entry name" value="2Fe-2S ferredoxin-like"/>
    <property type="match status" value="1"/>
</dbReference>
<dbReference type="GO" id="GO:0051537">
    <property type="term" value="F:2 iron, 2 sulfur cluster binding"/>
    <property type="evidence" value="ECO:0007669"/>
    <property type="project" value="UniProtKB-KW"/>
</dbReference>
<gene>
    <name evidence="7" type="ORF">AYJ54_33070</name>
</gene>
<dbReference type="InterPro" id="IPR036010">
    <property type="entry name" value="2Fe-2S_ferredoxin-like_sf"/>
</dbReference>
<dbReference type="PANTHER" id="PTHR44379">
    <property type="entry name" value="OXIDOREDUCTASE WITH IRON-SULFUR SUBUNIT"/>
    <property type="match status" value="1"/>
</dbReference>
<keyword evidence="4" id="KW-0408">Iron</keyword>
<name>A0A176YAV7_9BRAD</name>
<dbReference type="RefSeq" id="WP_063708370.1">
    <property type="nucleotide sequence ID" value="NZ_LUUB01000119.1"/>
</dbReference>
<dbReference type="GO" id="GO:0016491">
    <property type="term" value="F:oxidoreductase activity"/>
    <property type="evidence" value="ECO:0007669"/>
    <property type="project" value="UniProtKB-KW"/>
</dbReference>
<dbReference type="InterPro" id="IPR012675">
    <property type="entry name" value="Beta-grasp_dom_sf"/>
</dbReference>
<dbReference type="InterPro" id="IPR001041">
    <property type="entry name" value="2Fe-2S_ferredoxin-type"/>
</dbReference>
<evidence type="ECO:0000256" key="1">
    <source>
        <dbReference type="ARBA" id="ARBA00022714"/>
    </source>
</evidence>
<keyword evidence="1" id="KW-0001">2Fe-2S</keyword>
<dbReference type="Proteomes" id="UP000076959">
    <property type="component" value="Unassembled WGS sequence"/>
</dbReference>
<dbReference type="InterPro" id="IPR006058">
    <property type="entry name" value="2Fe2S_fd_BS"/>
</dbReference>
<dbReference type="PANTHER" id="PTHR44379:SF6">
    <property type="entry name" value="BLR6046 PROTEIN"/>
    <property type="match status" value="1"/>
</dbReference>